<dbReference type="PROSITE" id="PS50158">
    <property type="entry name" value="ZF_CCHC"/>
    <property type="match status" value="1"/>
</dbReference>
<feature type="compositionally biased region" description="Basic and acidic residues" evidence="2">
    <location>
        <begin position="389"/>
        <end position="404"/>
    </location>
</feature>
<dbReference type="GO" id="GO:0008270">
    <property type="term" value="F:zinc ion binding"/>
    <property type="evidence" value="ECO:0007669"/>
    <property type="project" value="UniProtKB-KW"/>
</dbReference>
<dbReference type="InterPro" id="IPR036875">
    <property type="entry name" value="Znf_CCHC_sf"/>
</dbReference>
<evidence type="ECO:0000313" key="4">
    <source>
        <dbReference type="EMBL" id="JAA63969.1"/>
    </source>
</evidence>
<dbReference type="InterPro" id="IPR001878">
    <property type="entry name" value="Znf_CCHC"/>
</dbReference>
<feature type="non-terminal residue" evidence="4">
    <location>
        <position position="1"/>
    </location>
</feature>
<dbReference type="GO" id="GO:0003676">
    <property type="term" value="F:nucleic acid binding"/>
    <property type="evidence" value="ECO:0007669"/>
    <property type="project" value="InterPro"/>
</dbReference>
<proteinExistence type="evidence at transcript level"/>
<dbReference type="Pfam" id="PF03732">
    <property type="entry name" value="Retrotrans_gag"/>
    <property type="match status" value="1"/>
</dbReference>
<sequence>TPSKPRPHTWWRLLLDPPSSTCPLYLLELRSGRRLCQLSGNMSQHDQVGAAAVPTPAPQTPPSHVVNSHQREPHLFAGMRGEDVEDWLDDFERVSSANRWDDTYKLTHVSFYLTGVAKTWFFNHLIDIPNWTTFKEQLRQVFGTPAVRSALAKKTLEARKQQLGESYTSYIEDVLALCRRVDASMPESDRVRHILKGIATVAFNALVIKNPATVAEVVTTCQRLDELESVRLPPDSDVTRPTADPDLRSMIRAIIREELQSMGFSLPSVCPSQASPTALRDVIREELTSLNHTAHLQPAASRLLPTFAHVAAAPSGTANSTIPPATYASVTAAPPASFPLPPHEASSAHLTALSPVPPNTTYYPPWRSSRPTCYYCGYRGHISRFCRKRQQDERRGYDMSERDSTGGAFYQGRRYSSPPRRSPSPPAPREQRDSGRSTRRRSPSPFRRSSSPLRPASLNSDHRPEN</sequence>
<reference evidence="4" key="2">
    <citation type="journal article" date="2015" name="J. Proteomics">
        <title>Sexual differences in the sialomes of the zebra tick, Rhipicephalus pulchellus.</title>
        <authorList>
            <person name="Tan A.W."/>
            <person name="Francischetti I.M."/>
            <person name="Slovak M."/>
            <person name="Kini R.M."/>
            <person name="Ribeiro J.M."/>
        </authorList>
    </citation>
    <scope>NUCLEOTIDE SEQUENCE</scope>
    <source>
        <tissue evidence="4">Salivary gland</tissue>
    </source>
</reference>
<accession>L7MLB7</accession>
<dbReference type="EMBL" id="GACK01001065">
    <property type="protein sequence ID" value="JAA63969.1"/>
    <property type="molecule type" value="mRNA"/>
</dbReference>
<evidence type="ECO:0000259" key="3">
    <source>
        <dbReference type="PROSITE" id="PS50158"/>
    </source>
</evidence>
<evidence type="ECO:0000256" key="2">
    <source>
        <dbReference type="SAM" id="MobiDB-lite"/>
    </source>
</evidence>
<feature type="domain" description="CCHC-type" evidence="3">
    <location>
        <begin position="373"/>
        <end position="388"/>
    </location>
</feature>
<keyword evidence="1" id="KW-0479">Metal-binding</keyword>
<dbReference type="AlphaFoldDB" id="L7MLB7"/>
<evidence type="ECO:0000256" key="1">
    <source>
        <dbReference type="PROSITE-ProRule" id="PRU00047"/>
    </source>
</evidence>
<feature type="region of interest" description="Disordered" evidence="2">
    <location>
        <begin position="389"/>
        <end position="466"/>
    </location>
</feature>
<feature type="compositionally biased region" description="Low complexity" evidence="2">
    <location>
        <begin position="443"/>
        <end position="457"/>
    </location>
</feature>
<dbReference type="PANTHER" id="PTHR33194">
    <property type="entry name" value="ZINC KNUCKLE DOMAINCONTAINING PROTEIN"/>
    <property type="match status" value="1"/>
</dbReference>
<dbReference type="InterPro" id="IPR005162">
    <property type="entry name" value="Retrotrans_gag_dom"/>
</dbReference>
<dbReference type="Gene3D" id="4.10.60.10">
    <property type="entry name" value="Zinc finger, CCHC-type"/>
    <property type="match status" value="1"/>
</dbReference>
<dbReference type="SMART" id="SM00343">
    <property type="entry name" value="ZnF_C2HC"/>
    <property type="match status" value="1"/>
</dbReference>
<name>L7MLB7_RHIPC</name>
<keyword evidence="1" id="KW-0862">Zinc</keyword>
<reference evidence="4" key="1">
    <citation type="submission" date="2012-11" db="EMBL/GenBank/DDBJ databases">
        <authorList>
            <person name="Lucero-Rivera Y.E."/>
            <person name="Tovar-Ramirez D."/>
        </authorList>
    </citation>
    <scope>NUCLEOTIDE SEQUENCE</scope>
    <source>
        <tissue evidence="4">Salivary gland</tissue>
    </source>
</reference>
<dbReference type="PANTHER" id="PTHR33194:SF4">
    <property type="entry name" value="CCHC-TYPE DOMAIN-CONTAINING PROTEIN"/>
    <property type="match status" value="1"/>
</dbReference>
<keyword evidence="1" id="KW-0863">Zinc-finger</keyword>
<protein>
    <recommendedName>
        <fullName evidence="3">CCHC-type domain-containing protein</fullName>
    </recommendedName>
</protein>
<organism evidence="4">
    <name type="scientific">Rhipicephalus pulchellus</name>
    <name type="common">Yellow backed tick</name>
    <name type="synonym">Dermacentor pulchellus</name>
    <dbReference type="NCBI Taxonomy" id="72859"/>
    <lineage>
        <taxon>Eukaryota</taxon>
        <taxon>Metazoa</taxon>
        <taxon>Ecdysozoa</taxon>
        <taxon>Arthropoda</taxon>
        <taxon>Chelicerata</taxon>
        <taxon>Arachnida</taxon>
        <taxon>Acari</taxon>
        <taxon>Parasitiformes</taxon>
        <taxon>Ixodida</taxon>
        <taxon>Ixodoidea</taxon>
        <taxon>Ixodidae</taxon>
        <taxon>Rhipicephalinae</taxon>
        <taxon>Rhipicephalus</taxon>
        <taxon>Rhipicephalus</taxon>
    </lineage>
</organism>
<dbReference type="SUPFAM" id="SSF57756">
    <property type="entry name" value="Retrovirus zinc finger-like domains"/>
    <property type="match status" value="1"/>
</dbReference>